<organism evidence="1 2">
    <name type="scientific">Halorhodospira halochloris</name>
    <name type="common">Ectothiorhodospira halochloris</name>
    <dbReference type="NCBI Taxonomy" id="1052"/>
    <lineage>
        <taxon>Bacteria</taxon>
        <taxon>Pseudomonadati</taxon>
        <taxon>Pseudomonadota</taxon>
        <taxon>Gammaproteobacteria</taxon>
        <taxon>Chromatiales</taxon>
        <taxon>Ectothiorhodospiraceae</taxon>
        <taxon>Halorhodospira</taxon>
    </lineage>
</organism>
<dbReference type="Proteomes" id="UP000218890">
    <property type="component" value="Chromosome"/>
</dbReference>
<sequence>MQRVFVEKWFPLRHLLVQGLETDKKIILFGEWRIMLYDDGVFNEDALQELNAQIDWPLDLERYPIVHTAVRPPAT</sequence>
<reference evidence="1" key="1">
    <citation type="submission" date="2016-02" db="EMBL/GenBank/DDBJ databases">
        <title>Halorhodospira halochloris DSM-1059 complete genome, version 2.</title>
        <authorList>
            <person name="Tsukatani Y."/>
        </authorList>
    </citation>
    <scope>NUCLEOTIDE SEQUENCE</scope>
    <source>
        <strain evidence="1">DSM 1059</strain>
    </source>
</reference>
<keyword evidence="2" id="KW-1185">Reference proteome</keyword>
<dbReference type="OrthoDB" id="9802426at2"/>
<evidence type="ECO:0000313" key="1">
    <source>
        <dbReference type="EMBL" id="BBE11146.1"/>
    </source>
</evidence>
<evidence type="ECO:0000313" key="2">
    <source>
        <dbReference type="Proteomes" id="UP000218890"/>
    </source>
</evidence>
<name>A0A2Z6EZU5_HALHR</name>
<accession>A0A2Z6EZU5</accession>
<dbReference type="KEGG" id="hhk:HH1059_20170"/>
<gene>
    <name evidence="1" type="ORF">HH1059_20170</name>
</gene>
<proteinExistence type="predicted"/>
<dbReference type="EMBL" id="AP017372">
    <property type="protein sequence ID" value="BBE11146.1"/>
    <property type="molecule type" value="Genomic_DNA"/>
</dbReference>
<protein>
    <submittedName>
        <fullName evidence="1">Uncharacterized protein</fullName>
    </submittedName>
</protein>
<dbReference type="AlphaFoldDB" id="A0A2Z6EZU5"/>